<proteinExistence type="predicted"/>
<dbReference type="GO" id="GO:0006313">
    <property type="term" value="P:DNA transposition"/>
    <property type="evidence" value="ECO:0007669"/>
    <property type="project" value="InterPro"/>
</dbReference>
<organism evidence="3">
    <name type="scientific">hydrothermal vent metagenome</name>
    <dbReference type="NCBI Taxonomy" id="652676"/>
    <lineage>
        <taxon>unclassified sequences</taxon>
        <taxon>metagenomes</taxon>
        <taxon>ecological metagenomes</taxon>
    </lineage>
</organism>
<protein>
    <recommendedName>
        <fullName evidence="2">Transposase IS200-like domain-containing protein</fullName>
    </recommendedName>
</protein>
<dbReference type="Gene3D" id="3.30.70.1290">
    <property type="entry name" value="Transposase IS200-like"/>
    <property type="match status" value="1"/>
</dbReference>
<dbReference type="SUPFAM" id="SSF143422">
    <property type="entry name" value="Transposase IS200-like"/>
    <property type="match status" value="1"/>
</dbReference>
<evidence type="ECO:0000259" key="2">
    <source>
        <dbReference type="SMART" id="SM01321"/>
    </source>
</evidence>
<dbReference type="GO" id="GO:0043565">
    <property type="term" value="F:sequence-specific DNA binding"/>
    <property type="evidence" value="ECO:0007669"/>
    <property type="project" value="TreeGrafter"/>
</dbReference>
<sequence>MQYSPDIRHRRSIRLRDYDYSQAGLYFVTICTQNRLCLLGNIKDDEMILNDAGRMVVARWLDLAQRFTGIGLNEYTVMPNHFHGIIELLVGVPLVGTQNEDTQNMGQPQPERQPQPGQPQGIAPTVGDIVGAFKSITTNEYIHGVKQNHWPRFDKKLWQRNFYEHIVRDEESYLKISEYIKTNPAKWQDDTYYA</sequence>
<reference evidence="3" key="1">
    <citation type="submission" date="2018-06" db="EMBL/GenBank/DDBJ databases">
        <authorList>
            <person name="Zhirakovskaya E."/>
        </authorList>
    </citation>
    <scope>NUCLEOTIDE SEQUENCE</scope>
</reference>
<dbReference type="PANTHER" id="PTHR36966">
    <property type="entry name" value="REP-ASSOCIATED TYROSINE TRANSPOSASE"/>
    <property type="match status" value="1"/>
</dbReference>
<name>A0A3B1ALB2_9ZZZZ</name>
<dbReference type="PANTHER" id="PTHR36966:SF1">
    <property type="entry name" value="REP-ASSOCIATED TYROSINE TRANSPOSASE"/>
    <property type="match status" value="1"/>
</dbReference>
<evidence type="ECO:0000256" key="1">
    <source>
        <dbReference type="SAM" id="MobiDB-lite"/>
    </source>
</evidence>
<dbReference type="GO" id="GO:0004803">
    <property type="term" value="F:transposase activity"/>
    <property type="evidence" value="ECO:0007669"/>
    <property type="project" value="InterPro"/>
</dbReference>
<feature type="region of interest" description="Disordered" evidence="1">
    <location>
        <begin position="99"/>
        <end position="124"/>
    </location>
</feature>
<dbReference type="AlphaFoldDB" id="A0A3B1ALB2"/>
<dbReference type="InterPro" id="IPR002686">
    <property type="entry name" value="Transposase_17"/>
</dbReference>
<dbReference type="InterPro" id="IPR052715">
    <property type="entry name" value="RAYT_transposase"/>
</dbReference>
<feature type="domain" description="Transposase IS200-like" evidence="2">
    <location>
        <begin position="21"/>
        <end position="183"/>
    </location>
</feature>
<dbReference type="InterPro" id="IPR036515">
    <property type="entry name" value="Transposase_17_sf"/>
</dbReference>
<gene>
    <name evidence="3" type="ORF">MNBD_GAMMA19-1102</name>
</gene>
<dbReference type="SMART" id="SM01321">
    <property type="entry name" value="Y1_Tnp"/>
    <property type="match status" value="1"/>
</dbReference>
<dbReference type="EMBL" id="UOFV01000224">
    <property type="protein sequence ID" value="VAX00773.1"/>
    <property type="molecule type" value="Genomic_DNA"/>
</dbReference>
<accession>A0A3B1ALB2</accession>
<evidence type="ECO:0000313" key="3">
    <source>
        <dbReference type="EMBL" id="VAX00773.1"/>
    </source>
</evidence>